<dbReference type="RefSeq" id="WP_091023542.1">
    <property type="nucleotide sequence ID" value="NZ_BKAE01000007.1"/>
</dbReference>
<organism evidence="3 4">
    <name type="scientific">Nocardioides szechwanensis</name>
    <dbReference type="NCBI Taxonomy" id="1005944"/>
    <lineage>
        <taxon>Bacteria</taxon>
        <taxon>Bacillati</taxon>
        <taxon>Actinomycetota</taxon>
        <taxon>Actinomycetes</taxon>
        <taxon>Propionibacteriales</taxon>
        <taxon>Nocardioidaceae</taxon>
        <taxon>Nocardioides</taxon>
    </lineage>
</organism>
<keyword evidence="4" id="KW-1185">Reference proteome</keyword>
<proteinExistence type="predicted"/>
<feature type="chain" id="PRO_5011684433" evidence="2">
    <location>
        <begin position="39"/>
        <end position="382"/>
    </location>
</feature>
<evidence type="ECO:0000313" key="3">
    <source>
        <dbReference type="EMBL" id="SDN16308.1"/>
    </source>
</evidence>
<reference evidence="3 4" key="1">
    <citation type="submission" date="2016-10" db="EMBL/GenBank/DDBJ databases">
        <authorList>
            <person name="de Groot N.N."/>
        </authorList>
    </citation>
    <scope>NUCLEOTIDE SEQUENCE [LARGE SCALE GENOMIC DNA]</scope>
    <source>
        <strain evidence="3 4">CGMCC 1.11147</strain>
    </source>
</reference>
<dbReference type="EMBL" id="FNIC01000002">
    <property type="protein sequence ID" value="SDN16308.1"/>
    <property type="molecule type" value="Genomic_DNA"/>
</dbReference>
<feature type="region of interest" description="Disordered" evidence="1">
    <location>
        <begin position="60"/>
        <end position="82"/>
    </location>
</feature>
<sequence length="382" mass="41064">MTIRSRTSRARARGSRAGLLLAGAACLAVALSTVGAAAQPVTQSPVSSPAGDEPVVDASRLGSRAGGPAARMTAKATSTPDRKVQRVTLKWNGTQDNPGYEKTAVVPGIGHLTLVCKPSATMIRLYAADRSAETQMWMAKYEVKNDKNVVAVKTARIYRYAHAYDDGTGGTGSFAHEGLNQRSPVENYSSGYVDGIISQRPGRHQTAAGVALQPVTSFRLNWYWNGFHHPRAYRSCQFDAVFKTTFSTRLGVNWHGEADAAGNISQVTQLPSLGELRLRCATNDDGAGGIQSISLKPNERDARVYAETITGEGLREHHIDTTSLGYDPESGLVGPLPVPRNGMMRVYYTVGDVTRPFIVSSYYVTNNGNPGLNLCELAAAPY</sequence>
<evidence type="ECO:0000256" key="1">
    <source>
        <dbReference type="SAM" id="MobiDB-lite"/>
    </source>
</evidence>
<name>A0A1G9Z495_9ACTN</name>
<evidence type="ECO:0000256" key="2">
    <source>
        <dbReference type="SAM" id="SignalP"/>
    </source>
</evidence>
<accession>A0A1G9Z495</accession>
<evidence type="ECO:0000313" key="4">
    <source>
        <dbReference type="Proteomes" id="UP000199004"/>
    </source>
</evidence>
<dbReference type="OrthoDB" id="3775894at2"/>
<dbReference type="Proteomes" id="UP000199004">
    <property type="component" value="Unassembled WGS sequence"/>
</dbReference>
<dbReference type="AlphaFoldDB" id="A0A1G9Z495"/>
<gene>
    <name evidence="3" type="ORF">SAMN05192576_1609</name>
</gene>
<feature type="signal peptide" evidence="2">
    <location>
        <begin position="1"/>
        <end position="38"/>
    </location>
</feature>
<dbReference type="STRING" id="1005944.SAMN05192576_1609"/>
<protein>
    <submittedName>
        <fullName evidence="3">Uncharacterized protein</fullName>
    </submittedName>
</protein>
<keyword evidence="2" id="KW-0732">Signal</keyword>